<dbReference type="PANTHER" id="PTHR43051:SF1">
    <property type="entry name" value="POLYNUCLEOTIDE ADENYLYLTRANSFERASE FAMILY PROTEIN"/>
    <property type="match status" value="1"/>
</dbReference>
<dbReference type="SUPFAM" id="SSF81891">
    <property type="entry name" value="Poly A polymerase C-terminal region-like"/>
    <property type="match status" value="1"/>
</dbReference>
<evidence type="ECO:0000313" key="13">
    <source>
        <dbReference type="EMBL" id="MFC0048911.1"/>
    </source>
</evidence>
<dbReference type="InterPro" id="IPR043519">
    <property type="entry name" value="NT_sf"/>
</dbReference>
<dbReference type="NCBIfam" id="TIGR01942">
    <property type="entry name" value="pcnB"/>
    <property type="match status" value="1"/>
</dbReference>
<feature type="domain" description="Poly A polymerase head" evidence="10">
    <location>
        <begin position="175"/>
        <end position="307"/>
    </location>
</feature>
<evidence type="ECO:0000259" key="11">
    <source>
        <dbReference type="Pfam" id="PF12626"/>
    </source>
</evidence>
<gene>
    <name evidence="7 13" type="primary">pcnB</name>
    <name evidence="13" type="ORF">ACFFJP_11510</name>
</gene>
<keyword evidence="2 7" id="KW-0808">Transferase</keyword>
<dbReference type="EMBL" id="JBHLXP010000003">
    <property type="protein sequence ID" value="MFC0048911.1"/>
    <property type="molecule type" value="Genomic_DNA"/>
</dbReference>
<feature type="active site" evidence="7">
    <location>
        <position position="195"/>
    </location>
</feature>
<dbReference type="Pfam" id="PF12626">
    <property type="entry name" value="PolyA_pol_arg_C"/>
    <property type="match status" value="1"/>
</dbReference>
<protein>
    <recommendedName>
        <fullName evidence="7">Poly(A) polymerase I</fullName>
        <shortName evidence="7">PAP I</shortName>
        <ecNumber evidence="7">2.7.7.19</ecNumber>
    </recommendedName>
</protein>
<comment type="similarity">
    <text evidence="7 8">Belongs to the tRNA nucleotidyltransferase/poly(A) polymerase family.</text>
</comment>
<feature type="active site" evidence="7">
    <location>
        <position position="277"/>
    </location>
</feature>
<feature type="active site" evidence="7">
    <location>
        <position position="193"/>
    </location>
</feature>
<feature type="domain" description="Polymerase A arginine-rich C-terminal" evidence="11">
    <location>
        <begin position="453"/>
        <end position="570"/>
    </location>
</feature>
<dbReference type="GO" id="GO:1990817">
    <property type="term" value="F:poly(A) RNA polymerase activity"/>
    <property type="evidence" value="ECO:0007669"/>
    <property type="project" value="UniProtKB-EC"/>
</dbReference>
<dbReference type="SUPFAM" id="SSF81301">
    <property type="entry name" value="Nucleotidyltransferase"/>
    <property type="match status" value="1"/>
</dbReference>
<evidence type="ECO:0000259" key="10">
    <source>
        <dbReference type="Pfam" id="PF01743"/>
    </source>
</evidence>
<evidence type="ECO:0000313" key="14">
    <source>
        <dbReference type="Proteomes" id="UP001589813"/>
    </source>
</evidence>
<feature type="compositionally biased region" description="Low complexity" evidence="9">
    <location>
        <begin position="54"/>
        <end position="66"/>
    </location>
</feature>
<evidence type="ECO:0000256" key="1">
    <source>
        <dbReference type="ARBA" id="ARBA00022664"/>
    </source>
</evidence>
<comment type="function">
    <text evidence="7">Adds poly(A) tail to the 3' end of many RNAs, which usually targets these RNAs for decay. Plays a significant role in the global control of gene expression, through influencing the rate of transcript degradation, and in the general RNA quality control.</text>
</comment>
<keyword evidence="13" id="KW-0548">Nucleotidyltransferase</keyword>
<dbReference type="InterPro" id="IPR052191">
    <property type="entry name" value="tRNA_ntf/polyA_polymerase_I"/>
</dbReference>
<name>A0ABV6BDF8_9GAMM</name>
<feature type="compositionally biased region" description="Basic and acidic residues" evidence="9">
    <location>
        <begin position="108"/>
        <end position="123"/>
    </location>
</feature>
<feature type="compositionally biased region" description="Basic and acidic residues" evidence="9">
    <location>
        <begin position="79"/>
        <end position="101"/>
    </location>
</feature>
<evidence type="ECO:0000256" key="3">
    <source>
        <dbReference type="ARBA" id="ARBA00022741"/>
    </source>
</evidence>
<dbReference type="InterPro" id="IPR032828">
    <property type="entry name" value="PolyA_RNA-bd"/>
</dbReference>
<evidence type="ECO:0000256" key="8">
    <source>
        <dbReference type="RuleBase" id="RU003953"/>
    </source>
</evidence>
<dbReference type="Gene3D" id="1.10.3090.10">
    <property type="entry name" value="cca-adding enzyme, domain 2"/>
    <property type="match status" value="1"/>
</dbReference>
<dbReference type="InterPro" id="IPR025866">
    <property type="entry name" value="PolyA_pol_arg_C_dom"/>
</dbReference>
<feature type="region of interest" description="Disordered" evidence="9">
    <location>
        <begin position="51"/>
        <end position="137"/>
    </location>
</feature>
<keyword evidence="4 7" id="KW-0067">ATP-binding</keyword>
<dbReference type="Pfam" id="PF01743">
    <property type="entry name" value="PolyA_pol"/>
    <property type="match status" value="1"/>
</dbReference>
<proteinExistence type="inferred from homology"/>
<organism evidence="13 14">
    <name type="scientific">Rheinheimera tilapiae</name>
    <dbReference type="NCBI Taxonomy" id="875043"/>
    <lineage>
        <taxon>Bacteria</taxon>
        <taxon>Pseudomonadati</taxon>
        <taxon>Pseudomonadota</taxon>
        <taxon>Gammaproteobacteria</taxon>
        <taxon>Chromatiales</taxon>
        <taxon>Chromatiaceae</taxon>
        <taxon>Rheinheimera</taxon>
    </lineage>
</organism>
<feature type="domain" description="tRNA nucleotidyltransferase/poly(A) polymerase RNA and SrmB- binding" evidence="12">
    <location>
        <begin position="335"/>
        <end position="396"/>
    </location>
</feature>
<dbReference type="RefSeq" id="WP_377243821.1">
    <property type="nucleotide sequence ID" value="NZ_JBHLXP010000003.1"/>
</dbReference>
<dbReference type="PANTHER" id="PTHR43051">
    <property type="entry name" value="POLYNUCLEOTIDE ADENYLYLTRANSFERASE FAMILY PROTEIN"/>
    <property type="match status" value="1"/>
</dbReference>
<reference evidence="13 14" key="1">
    <citation type="submission" date="2024-09" db="EMBL/GenBank/DDBJ databases">
        <authorList>
            <person name="Sun Q."/>
            <person name="Mori K."/>
        </authorList>
    </citation>
    <scope>NUCLEOTIDE SEQUENCE [LARGE SCALE GENOMIC DNA]</scope>
    <source>
        <strain evidence="13 14">KCTC 23315</strain>
    </source>
</reference>
<evidence type="ECO:0000256" key="6">
    <source>
        <dbReference type="ARBA" id="ARBA00023163"/>
    </source>
</evidence>
<keyword evidence="1 7" id="KW-0507">mRNA processing</keyword>
<dbReference type="InterPro" id="IPR002646">
    <property type="entry name" value="PolA_pol_head_dom"/>
</dbReference>
<evidence type="ECO:0000259" key="12">
    <source>
        <dbReference type="Pfam" id="PF12627"/>
    </source>
</evidence>
<keyword evidence="6 7" id="KW-0804">Transcription</keyword>
<keyword evidence="5 7" id="KW-0694">RNA-binding</keyword>
<dbReference type="HAMAP" id="MF_00957">
    <property type="entry name" value="PolyA_pol"/>
    <property type="match status" value="1"/>
</dbReference>
<sequence>MSDFHRNLLPECATATHQANTVLSRRKAIISRVLDFCRKLTGKKAKAITEAVVEQTETQPEPAAAAPERRPRRTNAEYSRNDSQRPGRPPRERYDNQRQDGSRAAANHAERPRYDSPRPRRDSSNLGPKLNPDHQSDILPALRIISRDQHTISRKDISPNALKVLYRLNDAGFEAYLVGGCIRDLLLGLIPKDFDVVTNATPDEVRAVFKNCRLIGRRFRLAHVVFGREVIEVATFRGHHSGGEEEENIPAGVRSDHGQILRDNVYGTIEEDAERRDFSINALYYSVRDFAIYDFANGVEAIQQRKIELIGDPETRYREDPVRILRAIRFATKLNMDLAPATKALIPELAILLKNIPAARLFDESLKLLMAGKAFDNFVMMRDLGILKQLLPQVHKVLKQDSEGKMFSLITNALQDTDERVAQDKPVTPAFIYAALLWYPVELRMQTLLIESGLNDIDALNIAMTEVLDDLVRTIGIPKRFTLVVRDLWSLQGRLSKRAGRRAFKLMELPKFRGAFDFMQLRAKAEGGQLAELALWWQQFVHADDAEREELVLDLGKEGVEVKKPRRKRKPVRRKPAADQA</sequence>
<comment type="caution">
    <text evidence="13">The sequence shown here is derived from an EMBL/GenBank/DDBJ whole genome shotgun (WGS) entry which is preliminary data.</text>
</comment>
<dbReference type="Proteomes" id="UP001589813">
    <property type="component" value="Unassembled WGS sequence"/>
</dbReference>
<dbReference type="Gene3D" id="3.30.460.10">
    <property type="entry name" value="Beta Polymerase, domain 2"/>
    <property type="match status" value="1"/>
</dbReference>
<evidence type="ECO:0000256" key="4">
    <source>
        <dbReference type="ARBA" id="ARBA00022840"/>
    </source>
</evidence>
<dbReference type="Pfam" id="PF12627">
    <property type="entry name" value="PolyA_pol_RNAbd"/>
    <property type="match status" value="1"/>
</dbReference>
<keyword evidence="14" id="KW-1185">Reference proteome</keyword>
<accession>A0ABV6BDF8</accession>
<dbReference type="InterPro" id="IPR010206">
    <property type="entry name" value="PolA_pol_I"/>
</dbReference>
<evidence type="ECO:0000256" key="9">
    <source>
        <dbReference type="SAM" id="MobiDB-lite"/>
    </source>
</evidence>
<comment type="catalytic activity">
    <reaction evidence="7">
        <text>RNA(n) + ATP = RNA(n)-3'-adenine ribonucleotide + diphosphate</text>
        <dbReference type="Rhea" id="RHEA:11332"/>
        <dbReference type="Rhea" id="RHEA-COMP:14527"/>
        <dbReference type="Rhea" id="RHEA-COMP:17347"/>
        <dbReference type="ChEBI" id="CHEBI:30616"/>
        <dbReference type="ChEBI" id="CHEBI:33019"/>
        <dbReference type="ChEBI" id="CHEBI:140395"/>
        <dbReference type="ChEBI" id="CHEBI:173115"/>
        <dbReference type="EC" id="2.7.7.19"/>
    </reaction>
</comment>
<dbReference type="CDD" id="cd05398">
    <property type="entry name" value="NT_ClassII-CCAase"/>
    <property type="match status" value="1"/>
</dbReference>
<evidence type="ECO:0000256" key="5">
    <source>
        <dbReference type="ARBA" id="ARBA00022884"/>
    </source>
</evidence>
<evidence type="ECO:0000256" key="7">
    <source>
        <dbReference type="HAMAP-Rule" id="MF_00957"/>
    </source>
</evidence>
<keyword evidence="3 7" id="KW-0547">Nucleotide-binding</keyword>
<dbReference type="EC" id="2.7.7.19" evidence="7"/>
<evidence type="ECO:0000256" key="2">
    <source>
        <dbReference type="ARBA" id="ARBA00022679"/>
    </source>
</evidence>